<evidence type="ECO:0000313" key="2">
    <source>
        <dbReference type="Proteomes" id="UP000046395"/>
    </source>
</evidence>
<evidence type="ECO:0000259" key="1">
    <source>
        <dbReference type="Pfam" id="PF08241"/>
    </source>
</evidence>
<keyword evidence="2" id="KW-1185">Reference proteome</keyword>
<dbReference type="Pfam" id="PF08241">
    <property type="entry name" value="Methyltransf_11"/>
    <property type="match status" value="1"/>
</dbReference>
<proteinExistence type="predicted"/>
<dbReference type="Proteomes" id="UP000046395">
    <property type="component" value="Unassembled WGS sequence"/>
</dbReference>
<dbReference type="InterPro" id="IPR029063">
    <property type="entry name" value="SAM-dependent_MTases_sf"/>
</dbReference>
<feature type="domain" description="Methyltransferase type 11" evidence="1">
    <location>
        <begin position="57"/>
        <end position="156"/>
    </location>
</feature>
<dbReference type="PANTHER" id="PTHR42912">
    <property type="entry name" value="METHYLTRANSFERASE"/>
    <property type="match status" value="1"/>
</dbReference>
<name>A0A5S6R5A5_TRIMR</name>
<sequence length="260" mass="29925">MLFNLPEFFARRLSLELKCPTPSLYGYLTAFLFLRRSGRLSEHAVELLHLTPDDKVLEVGFGLGNGLAKLFEKIETGNGVVYGTESSEYLVNRAKRQLLLEMETGKLHIYRTLAAHLPFPNDSFDCVFHNDCFWYLSSAPFLRELSRVLKPDGKMVSTLSLERLKSLNRMNLLSNVVCRNPLDYMIALERIGFCNVRFEYHKAGAEQFQAIFAFKPVVQSEHTVQQRETEFYDELVKREKARLSLQHALPPSQLMDPQSE</sequence>
<dbReference type="Gene3D" id="3.40.50.150">
    <property type="entry name" value="Vaccinia Virus protein VP39"/>
    <property type="match status" value="1"/>
</dbReference>
<dbReference type="AlphaFoldDB" id="A0A5S6R5A5"/>
<dbReference type="InterPro" id="IPR013216">
    <property type="entry name" value="Methyltransf_11"/>
</dbReference>
<dbReference type="STRING" id="70415.A0A5S6R5A5"/>
<organism evidence="2 3">
    <name type="scientific">Trichuris muris</name>
    <name type="common">Mouse whipworm</name>
    <dbReference type="NCBI Taxonomy" id="70415"/>
    <lineage>
        <taxon>Eukaryota</taxon>
        <taxon>Metazoa</taxon>
        <taxon>Ecdysozoa</taxon>
        <taxon>Nematoda</taxon>
        <taxon>Enoplea</taxon>
        <taxon>Dorylaimia</taxon>
        <taxon>Trichinellida</taxon>
        <taxon>Trichuridae</taxon>
        <taxon>Trichuris</taxon>
    </lineage>
</organism>
<protein>
    <submittedName>
        <fullName evidence="3">Methyltransf_11 domain-containing protein</fullName>
    </submittedName>
</protein>
<dbReference type="CDD" id="cd02440">
    <property type="entry name" value="AdoMet_MTases"/>
    <property type="match status" value="1"/>
</dbReference>
<dbReference type="SUPFAM" id="SSF53335">
    <property type="entry name" value="S-adenosyl-L-methionine-dependent methyltransferases"/>
    <property type="match status" value="1"/>
</dbReference>
<dbReference type="InterPro" id="IPR050508">
    <property type="entry name" value="Methyltransf_Superfamily"/>
</dbReference>
<dbReference type="GO" id="GO:0008757">
    <property type="term" value="F:S-adenosylmethionine-dependent methyltransferase activity"/>
    <property type="evidence" value="ECO:0007669"/>
    <property type="project" value="InterPro"/>
</dbReference>
<dbReference type="PANTHER" id="PTHR42912:SF83">
    <property type="entry name" value="METHYLTRANSFERASE TYPE 11 DOMAIN-CONTAINING PROTEIN"/>
    <property type="match status" value="1"/>
</dbReference>
<accession>A0A5S6R5A5</accession>
<reference evidence="3" key="1">
    <citation type="submission" date="2019-12" db="UniProtKB">
        <authorList>
            <consortium name="WormBaseParasite"/>
        </authorList>
    </citation>
    <scope>IDENTIFICATION</scope>
</reference>
<dbReference type="WBParaSite" id="TMUE_3000014392.1">
    <property type="protein sequence ID" value="TMUE_3000014392.1"/>
    <property type="gene ID" value="WBGene00290053"/>
</dbReference>
<evidence type="ECO:0000313" key="3">
    <source>
        <dbReference type="WBParaSite" id="TMUE_3000014392.1"/>
    </source>
</evidence>